<proteinExistence type="predicted"/>
<dbReference type="EMBL" id="BAABME010018990">
    <property type="protein sequence ID" value="GAA0155684.1"/>
    <property type="molecule type" value="Genomic_DNA"/>
</dbReference>
<keyword evidence="3" id="KW-1185">Reference proteome</keyword>
<feature type="compositionally biased region" description="Low complexity" evidence="1">
    <location>
        <begin position="1"/>
        <end position="18"/>
    </location>
</feature>
<dbReference type="AlphaFoldDB" id="A0AAV3PVA2"/>
<reference evidence="2 3" key="1">
    <citation type="submission" date="2024-01" db="EMBL/GenBank/DDBJ databases">
        <title>The complete chloroplast genome sequence of Lithospermum erythrorhizon: insights into the phylogenetic relationship among Boraginaceae species and the maternal lineages of purple gromwells.</title>
        <authorList>
            <person name="Okada T."/>
            <person name="Watanabe K."/>
        </authorList>
    </citation>
    <scope>NUCLEOTIDE SEQUENCE [LARGE SCALE GENOMIC DNA]</scope>
</reference>
<dbReference type="Proteomes" id="UP001454036">
    <property type="component" value="Unassembled WGS sequence"/>
</dbReference>
<evidence type="ECO:0000313" key="2">
    <source>
        <dbReference type="EMBL" id="GAA0155684.1"/>
    </source>
</evidence>
<name>A0AAV3PVA2_LITER</name>
<accession>A0AAV3PVA2</accession>
<comment type="caution">
    <text evidence="2">The sequence shown here is derived from an EMBL/GenBank/DDBJ whole genome shotgun (WGS) entry which is preliminary data.</text>
</comment>
<organism evidence="2 3">
    <name type="scientific">Lithospermum erythrorhizon</name>
    <name type="common">Purple gromwell</name>
    <name type="synonym">Lithospermum officinale var. erythrorhizon</name>
    <dbReference type="NCBI Taxonomy" id="34254"/>
    <lineage>
        <taxon>Eukaryota</taxon>
        <taxon>Viridiplantae</taxon>
        <taxon>Streptophyta</taxon>
        <taxon>Embryophyta</taxon>
        <taxon>Tracheophyta</taxon>
        <taxon>Spermatophyta</taxon>
        <taxon>Magnoliopsida</taxon>
        <taxon>eudicotyledons</taxon>
        <taxon>Gunneridae</taxon>
        <taxon>Pentapetalae</taxon>
        <taxon>asterids</taxon>
        <taxon>lamiids</taxon>
        <taxon>Boraginales</taxon>
        <taxon>Boraginaceae</taxon>
        <taxon>Boraginoideae</taxon>
        <taxon>Lithospermeae</taxon>
        <taxon>Lithospermum</taxon>
    </lineage>
</organism>
<protein>
    <submittedName>
        <fullName evidence="2">Uncharacterized protein</fullName>
    </submittedName>
</protein>
<evidence type="ECO:0000313" key="3">
    <source>
        <dbReference type="Proteomes" id="UP001454036"/>
    </source>
</evidence>
<evidence type="ECO:0000256" key="1">
    <source>
        <dbReference type="SAM" id="MobiDB-lite"/>
    </source>
</evidence>
<feature type="region of interest" description="Disordered" evidence="1">
    <location>
        <begin position="1"/>
        <end position="46"/>
    </location>
</feature>
<gene>
    <name evidence="2" type="ORF">LIER_38133</name>
</gene>
<sequence length="168" mass="17917">MITRGNSSKSKSNQTSQRSGDRPKGRRPSSRTVGETPSGEPIHLQIIPPPTQVAEPVHVAKGEILCFPWVDTVVLEEETPALRHEDPILPQQSSTDSVKKVGSVVGGLPGNLGGDDIVDDANHPVGEVGVDQTDVPSVTDTLNKVDVPLIGEKICVEGMNDLLEKSMQ</sequence>